<reference evidence="1" key="1">
    <citation type="submission" date="2021-01" db="EMBL/GenBank/DDBJ databases">
        <authorList>
            <person name="Corre E."/>
            <person name="Pelletier E."/>
            <person name="Niang G."/>
            <person name="Scheremetjew M."/>
            <person name="Finn R."/>
            <person name="Kale V."/>
            <person name="Holt S."/>
            <person name="Cochrane G."/>
            <person name="Meng A."/>
            <person name="Brown T."/>
            <person name="Cohen L."/>
        </authorList>
    </citation>
    <scope>NUCLEOTIDE SEQUENCE</scope>
    <source>
        <strain evidence="1">CCMP645</strain>
    </source>
</reference>
<evidence type="ECO:0000313" key="1">
    <source>
        <dbReference type="EMBL" id="CAE0765846.1"/>
    </source>
</evidence>
<accession>A0A7S4BHA7</accession>
<organism evidence="1">
    <name type="scientific">Chrysotila carterae</name>
    <name type="common">Marine alga</name>
    <name type="synonym">Syracosphaera carterae</name>
    <dbReference type="NCBI Taxonomy" id="13221"/>
    <lineage>
        <taxon>Eukaryota</taxon>
        <taxon>Haptista</taxon>
        <taxon>Haptophyta</taxon>
        <taxon>Prymnesiophyceae</taxon>
        <taxon>Isochrysidales</taxon>
        <taxon>Isochrysidaceae</taxon>
        <taxon>Chrysotila</taxon>
    </lineage>
</organism>
<gene>
    <name evidence="1" type="ORF">PCAR00345_LOCUS18458</name>
</gene>
<name>A0A7S4BHA7_CHRCT</name>
<protein>
    <submittedName>
        <fullName evidence="1">Uncharacterized protein</fullName>
    </submittedName>
</protein>
<proteinExistence type="predicted"/>
<sequence length="103" mass="11158">MRARANAHACARACARVLTTAISTTDLLHVLRTFSEANNVADHQNHQKSLLLRQCVLSGPLLCLHVWAFGPCGRVDAVRLPALASVRLRPCTRTPCCVSLACP</sequence>
<dbReference type="EMBL" id="HBIZ01029028">
    <property type="protein sequence ID" value="CAE0765846.1"/>
    <property type="molecule type" value="Transcribed_RNA"/>
</dbReference>
<dbReference type="AlphaFoldDB" id="A0A7S4BHA7"/>